<dbReference type="Proteomes" id="UP000035721">
    <property type="component" value="Unassembled WGS sequence"/>
</dbReference>
<dbReference type="STRING" id="1194083.BN12_4020003"/>
<evidence type="ECO:0000256" key="5">
    <source>
        <dbReference type="ARBA" id="ARBA00022842"/>
    </source>
</evidence>
<evidence type="ECO:0000259" key="8">
    <source>
        <dbReference type="PROSITE" id="PS51462"/>
    </source>
</evidence>
<dbReference type="InterPro" id="IPR000086">
    <property type="entry name" value="NUDIX_hydrolase_dom"/>
</dbReference>
<comment type="cofactor">
    <cofactor evidence="1">
        <name>Mn(2+)</name>
        <dbReference type="ChEBI" id="CHEBI:29035"/>
    </cofactor>
</comment>
<feature type="region of interest" description="Disordered" evidence="7">
    <location>
        <begin position="201"/>
        <end position="245"/>
    </location>
</feature>
<dbReference type="InterPro" id="IPR045121">
    <property type="entry name" value="CoAse"/>
</dbReference>
<gene>
    <name evidence="9" type="ORF">BN12_4020003</name>
</gene>
<dbReference type="PROSITE" id="PS51462">
    <property type="entry name" value="NUDIX"/>
    <property type="match status" value="1"/>
</dbReference>
<proteinExistence type="predicted"/>
<comment type="caution">
    <text evidence="9">The sequence shown here is derived from an EMBL/GenBank/DDBJ whole genome shotgun (WGS) entry which is preliminary data.</text>
</comment>
<evidence type="ECO:0000313" key="9">
    <source>
        <dbReference type="EMBL" id="CCH79125.1"/>
    </source>
</evidence>
<evidence type="ECO:0000313" key="10">
    <source>
        <dbReference type="Proteomes" id="UP000035721"/>
    </source>
</evidence>
<accession>A0A077M4T1</accession>
<dbReference type="GO" id="GO:0046872">
    <property type="term" value="F:metal ion binding"/>
    <property type="evidence" value="ECO:0007669"/>
    <property type="project" value="UniProtKB-KW"/>
</dbReference>
<feature type="compositionally biased region" description="Acidic residues" evidence="7">
    <location>
        <begin position="219"/>
        <end position="229"/>
    </location>
</feature>
<keyword evidence="10" id="KW-1185">Reference proteome</keyword>
<dbReference type="PANTHER" id="PTHR12992">
    <property type="entry name" value="NUDIX HYDROLASE"/>
    <property type="match status" value="1"/>
</dbReference>
<evidence type="ECO:0000256" key="2">
    <source>
        <dbReference type="ARBA" id="ARBA00001946"/>
    </source>
</evidence>
<dbReference type="InterPro" id="IPR015797">
    <property type="entry name" value="NUDIX_hydrolase-like_dom_sf"/>
</dbReference>
<evidence type="ECO:0000256" key="3">
    <source>
        <dbReference type="ARBA" id="ARBA00022723"/>
    </source>
</evidence>
<reference evidence="9 10" key="1">
    <citation type="journal article" date="2013" name="ISME J.">
        <title>A metabolic model for members of the genus Tetrasphaera involved in enhanced biological phosphorus removal.</title>
        <authorList>
            <person name="Kristiansen R."/>
            <person name="Nguyen H.T.T."/>
            <person name="Saunders A.M."/>
            <person name="Nielsen J.L."/>
            <person name="Wimmer R."/>
            <person name="Le V.Q."/>
            <person name="McIlroy S.J."/>
            <person name="Petrovski S."/>
            <person name="Seviour R.J."/>
            <person name="Calteau A."/>
            <person name="Nielsen K.L."/>
            <person name="Nielsen P.H."/>
        </authorList>
    </citation>
    <scope>NUCLEOTIDE SEQUENCE [LARGE SCALE GENOMIC DNA]</scope>
    <source>
        <strain evidence="9 10">T1-X7</strain>
    </source>
</reference>
<dbReference type="CDD" id="cd03426">
    <property type="entry name" value="NUDIX_CoAse_Nudt7"/>
    <property type="match status" value="1"/>
</dbReference>
<evidence type="ECO:0000256" key="6">
    <source>
        <dbReference type="ARBA" id="ARBA00023211"/>
    </source>
</evidence>
<protein>
    <recommendedName>
        <fullName evidence="8">Nudix hydrolase domain-containing protein</fullName>
    </recommendedName>
</protein>
<evidence type="ECO:0000256" key="1">
    <source>
        <dbReference type="ARBA" id="ARBA00001936"/>
    </source>
</evidence>
<dbReference type="EMBL" id="CAJB01000338">
    <property type="protein sequence ID" value="CCH79125.1"/>
    <property type="molecule type" value="Genomic_DNA"/>
</dbReference>
<keyword evidence="4" id="KW-0378">Hydrolase</keyword>
<evidence type="ECO:0000256" key="4">
    <source>
        <dbReference type="ARBA" id="ARBA00022801"/>
    </source>
</evidence>
<dbReference type="PANTHER" id="PTHR12992:SF11">
    <property type="entry name" value="MITOCHONDRIAL COENZYME A DIPHOSPHATASE NUDT8"/>
    <property type="match status" value="1"/>
</dbReference>
<feature type="domain" description="Nudix hydrolase" evidence="8">
    <location>
        <begin position="31"/>
        <end position="174"/>
    </location>
</feature>
<dbReference type="RefSeq" id="WP_235432499.1">
    <property type="nucleotide sequence ID" value="NZ_HF570958.1"/>
</dbReference>
<dbReference type="Gene3D" id="3.90.79.10">
    <property type="entry name" value="Nucleoside Triphosphate Pyrophosphohydrolase"/>
    <property type="match status" value="1"/>
</dbReference>
<dbReference type="GO" id="GO:0010945">
    <property type="term" value="F:coenzyme A diphosphatase activity"/>
    <property type="evidence" value="ECO:0007669"/>
    <property type="project" value="InterPro"/>
</dbReference>
<dbReference type="Pfam" id="PF00293">
    <property type="entry name" value="NUDIX"/>
    <property type="match status" value="1"/>
</dbReference>
<dbReference type="SUPFAM" id="SSF55811">
    <property type="entry name" value="Nudix"/>
    <property type="match status" value="1"/>
</dbReference>
<keyword evidence="5" id="KW-0460">Magnesium</keyword>
<sequence>MTVRPAWLDHAAVVDDAPPDYFARFAPPRRPRRRSAVLMLFGPRDGSAEVDVVLTERSATLRSHAGQVSFPGGALDPGDDGPVAAALRESREEVGLDPATVEVVTTLPSLYLSPSANSVVPVLAWWPQPGPVGVVDPAEVARVDRVSVDALVDPANRFCVESPRGGWVGPAFEVDGLFVWGFTAMLLDVLLDTAGIAPPWDRSLRRPLPPGVARSEPTPPDDDGGEEAEAGARHTPRASPGEGMR</sequence>
<comment type="cofactor">
    <cofactor evidence="2">
        <name>Mg(2+)</name>
        <dbReference type="ChEBI" id="CHEBI:18420"/>
    </cofactor>
</comment>
<dbReference type="AlphaFoldDB" id="A0A077M4T1"/>
<evidence type="ECO:0000256" key="7">
    <source>
        <dbReference type="SAM" id="MobiDB-lite"/>
    </source>
</evidence>
<name>A0A077M4T1_9MICO</name>
<organism evidence="9 10">
    <name type="scientific">Nostocoides japonicum T1-X7</name>
    <dbReference type="NCBI Taxonomy" id="1194083"/>
    <lineage>
        <taxon>Bacteria</taxon>
        <taxon>Bacillati</taxon>
        <taxon>Actinomycetota</taxon>
        <taxon>Actinomycetes</taxon>
        <taxon>Micrococcales</taxon>
        <taxon>Intrasporangiaceae</taxon>
        <taxon>Nostocoides</taxon>
    </lineage>
</organism>
<keyword evidence="6" id="KW-0464">Manganese</keyword>
<keyword evidence="3" id="KW-0479">Metal-binding</keyword>